<evidence type="ECO:0000313" key="1">
    <source>
        <dbReference type="EMBL" id="SFU23157.1"/>
    </source>
</evidence>
<accession>A0A1I7EGV1</accession>
<protein>
    <submittedName>
        <fullName evidence="1">Uncharacterized protein</fullName>
    </submittedName>
</protein>
<gene>
    <name evidence="1" type="ORF">SAMN05192563_102040</name>
</gene>
<name>A0A1I7EGV1_9BURK</name>
<organism evidence="1 2">
    <name type="scientific">Paraburkholderia aspalathi</name>
    <dbReference type="NCBI Taxonomy" id="1324617"/>
    <lineage>
        <taxon>Bacteria</taxon>
        <taxon>Pseudomonadati</taxon>
        <taxon>Pseudomonadota</taxon>
        <taxon>Betaproteobacteria</taxon>
        <taxon>Burkholderiales</taxon>
        <taxon>Burkholderiaceae</taxon>
        <taxon>Paraburkholderia</taxon>
    </lineage>
</organism>
<dbReference type="AlphaFoldDB" id="A0A1I7EGV1"/>
<dbReference type="Proteomes" id="UP000198844">
    <property type="component" value="Unassembled WGS sequence"/>
</dbReference>
<proteinExistence type="predicted"/>
<evidence type="ECO:0000313" key="2">
    <source>
        <dbReference type="Proteomes" id="UP000198844"/>
    </source>
</evidence>
<dbReference type="EMBL" id="FPBH01000020">
    <property type="protein sequence ID" value="SFU23157.1"/>
    <property type="molecule type" value="Genomic_DNA"/>
</dbReference>
<sequence>MLLDEKIEMLTIWTSGNEHKDADLQSLTEKFGRPQSLENVPWQNGYGAHFESVEAVWTLTGGAKVYYGSADSDLDHGSVSVRSKIGDEHMQDEYHRLTSDAGNTKL</sequence>
<reference evidence="1 2" key="1">
    <citation type="submission" date="2016-10" db="EMBL/GenBank/DDBJ databases">
        <authorList>
            <person name="de Groot N.N."/>
        </authorList>
    </citation>
    <scope>NUCLEOTIDE SEQUENCE [LARGE SCALE GENOMIC DNA]</scope>
    <source>
        <strain evidence="1 2">LMG 27731</strain>
    </source>
</reference>